<sequence length="129" mass="14912">MITFATLSMVNDYGYSWSIYAGVESKDPSQSYRLHDLRELLPQFSAQRLSEFSLESALHALRTLRNASPSAASVKKKYFCPPHRRSDGCLLTGRLLDRAQFLVRLFKLFRYPCFSTLFPTHKYFFDAIS</sequence>
<dbReference type="EMBL" id="KN832973">
    <property type="protein sequence ID" value="KIM90203.1"/>
    <property type="molecule type" value="Genomic_DNA"/>
</dbReference>
<evidence type="ECO:0000313" key="2">
    <source>
        <dbReference type="Proteomes" id="UP000054166"/>
    </source>
</evidence>
<dbReference type="AlphaFoldDB" id="A0A0C3BUJ8"/>
<name>A0A0C3BUJ8_PILCF</name>
<proteinExistence type="predicted"/>
<reference evidence="1 2" key="1">
    <citation type="submission" date="2014-04" db="EMBL/GenBank/DDBJ databases">
        <authorList>
            <consortium name="DOE Joint Genome Institute"/>
            <person name="Kuo A."/>
            <person name="Tarkka M."/>
            <person name="Buscot F."/>
            <person name="Kohler A."/>
            <person name="Nagy L.G."/>
            <person name="Floudas D."/>
            <person name="Copeland A."/>
            <person name="Barry K.W."/>
            <person name="Cichocki N."/>
            <person name="Veneault-Fourrey C."/>
            <person name="LaButti K."/>
            <person name="Lindquist E.A."/>
            <person name="Lipzen A."/>
            <person name="Lundell T."/>
            <person name="Morin E."/>
            <person name="Murat C."/>
            <person name="Sun H."/>
            <person name="Tunlid A."/>
            <person name="Henrissat B."/>
            <person name="Grigoriev I.V."/>
            <person name="Hibbett D.S."/>
            <person name="Martin F."/>
            <person name="Nordberg H.P."/>
            <person name="Cantor M.N."/>
            <person name="Hua S.X."/>
        </authorList>
    </citation>
    <scope>NUCLEOTIDE SEQUENCE [LARGE SCALE GENOMIC DNA]</scope>
    <source>
        <strain evidence="1 2">F 1598</strain>
    </source>
</reference>
<dbReference type="HOGENOM" id="CLU_1949617_0_0_1"/>
<dbReference type="Proteomes" id="UP000054166">
    <property type="component" value="Unassembled WGS sequence"/>
</dbReference>
<gene>
    <name evidence="1" type="ORF">PILCRDRAFT_175183</name>
</gene>
<reference evidence="2" key="2">
    <citation type="submission" date="2015-01" db="EMBL/GenBank/DDBJ databases">
        <title>Evolutionary Origins and Diversification of the Mycorrhizal Mutualists.</title>
        <authorList>
            <consortium name="DOE Joint Genome Institute"/>
            <consortium name="Mycorrhizal Genomics Consortium"/>
            <person name="Kohler A."/>
            <person name="Kuo A."/>
            <person name="Nagy L.G."/>
            <person name="Floudas D."/>
            <person name="Copeland A."/>
            <person name="Barry K.W."/>
            <person name="Cichocki N."/>
            <person name="Veneault-Fourrey C."/>
            <person name="LaButti K."/>
            <person name="Lindquist E.A."/>
            <person name="Lipzen A."/>
            <person name="Lundell T."/>
            <person name="Morin E."/>
            <person name="Murat C."/>
            <person name="Riley R."/>
            <person name="Ohm R."/>
            <person name="Sun H."/>
            <person name="Tunlid A."/>
            <person name="Henrissat B."/>
            <person name="Grigoriev I.V."/>
            <person name="Hibbett D.S."/>
            <person name="Martin F."/>
        </authorList>
    </citation>
    <scope>NUCLEOTIDE SEQUENCE [LARGE SCALE GENOMIC DNA]</scope>
    <source>
        <strain evidence="2">F 1598</strain>
    </source>
</reference>
<keyword evidence="2" id="KW-1185">Reference proteome</keyword>
<accession>A0A0C3BUJ8</accession>
<protein>
    <submittedName>
        <fullName evidence="1">Uncharacterized protein</fullName>
    </submittedName>
</protein>
<organism evidence="1 2">
    <name type="scientific">Piloderma croceum (strain F 1598)</name>
    <dbReference type="NCBI Taxonomy" id="765440"/>
    <lineage>
        <taxon>Eukaryota</taxon>
        <taxon>Fungi</taxon>
        <taxon>Dikarya</taxon>
        <taxon>Basidiomycota</taxon>
        <taxon>Agaricomycotina</taxon>
        <taxon>Agaricomycetes</taxon>
        <taxon>Agaricomycetidae</taxon>
        <taxon>Atheliales</taxon>
        <taxon>Atheliaceae</taxon>
        <taxon>Piloderma</taxon>
    </lineage>
</organism>
<evidence type="ECO:0000313" key="1">
    <source>
        <dbReference type="EMBL" id="KIM90203.1"/>
    </source>
</evidence>
<dbReference type="InParanoid" id="A0A0C3BUJ8"/>